<dbReference type="PROSITE" id="PS50887">
    <property type="entry name" value="GGDEF"/>
    <property type="match status" value="1"/>
</dbReference>
<reference evidence="3 4" key="1">
    <citation type="submission" date="2019-03" db="EMBL/GenBank/DDBJ databases">
        <title>Subsurface microbial communities from deep shales in Ohio and West Virginia, USA.</title>
        <authorList>
            <person name="Wrighton K."/>
        </authorList>
    </citation>
    <scope>NUCLEOTIDE SEQUENCE [LARGE SCALE GENOMIC DNA]</scope>
    <source>
        <strain evidence="3 4">MSL9.2</strain>
    </source>
</reference>
<organism evidence="3 4">
    <name type="scientific">Halanaerobium saccharolyticum</name>
    <dbReference type="NCBI Taxonomy" id="43595"/>
    <lineage>
        <taxon>Bacteria</taxon>
        <taxon>Bacillati</taxon>
        <taxon>Bacillota</taxon>
        <taxon>Clostridia</taxon>
        <taxon>Halanaerobiales</taxon>
        <taxon>Halanaerobiaceae</taxon>
        <taxon>Halanaerobium</taxon>
    </lineage>
</organism>
<dbReference type="Gene3D" id="3.30.70.270">
    <property type="match status" value="1"/>
</dbReference>
<dbReference type="InterPro" id="IPR043128">
    <property type="entry name" value="Rev_trsase/Diguanyl_cyclase"/>
</dbReference>
<dbReference type="InterPro" id="IPR029787">
    <property type="entry name" value="Nucleotide_cyclase"/>
</dbReference>
<keyword evidence="1" id="KW-0472">Membrane</keyword>
<feature type="transmembrane region" description="Helical" evidence="1">
    <location>
        <begin position="20"/>
        <end position="41"/>
    </location>
</feature>
<evidence type="ECO:0000259" key="2">
    <source>
        <dbReference type="PROSITE" id="PS50887"/>
    </source>
</evidence>
<sequence>MILKDDLMDLKIEEQPNKKLMLTIHLYYLILLLILIAKFIFGEVESLDDYIFGLFYLVILFFIMEMMLKITFDKKPLFIWMGQTFFYTIFLFLEYHIIVKIFILYQVLAGAFSSAQQIMNFKKQNEKVKFLSFHDEMTGLYNRRYFENKLEELNNPSRYNLSVIIADINNLKIINDNYGHKKGDQYIKETADLLKSVTREKDIISRIGGDEFAIILPDTNKKECSQIIKRIKRKAKKHPEKYFSIAFGYIYNSQNYKTLEAMINAADRKMYHNKKKIKQNLNFNFKRKNSWNN</sequence>
<dbReference type="SUPFAM" id="SSF55073">
    <property type="entry name" value="Nucleotide cyclase"/>
    <property type="match status" value="1"/>
</dbReference>
<evidence type="ECO:0000313" key="4">
    <source>
        <dbReference type="Proteomes" id="UP000294697"/>
    </source>
</evidence>
<protein>
    <submittedName>
        <fullName evidence="3">Diguanylate cyclase (GGDEF)-like protein</fullName>
    </submittedName>
</protein>
<dbReference type="InterPro" id="IPR000160">
    <property type="entry name" value="GGDEF_dom"/>
</dbReference>
<dbReference type="PANTHER" id="PTHR45138">
    <property type="entry name" value="REGULATORY COMPONENTS OF SENSORY TRANSDUCTION SYSTEM"/>
    <property type="match status" value="1"/>
</dbReference>
<dbReference type="GO" id="GO:0052621">
    <property type="term" value="F:diguanylate cyclase activity"/>
    <property type="evidence" value="ECO:0007669"/>
    <property type="project" value="TreeGrafter"/>
</dbReference>
<dbReference type="InterPro" id="IPR050469">
    <property type="entry name" value="Diguanylate_Cyclase"/>
</dbReference>
<dbReference type="OrthoDB" id="9804955at2"/>
<keyword evidence="1" id="KW-1133">Transmembrane helix</keyword>
<dbReference type="EMBL" id="SODA01000006">
    <property type="protein sequence ID" value="TDW06178.1"/>
    <property type="molecule type" value="Genomic_DNA"/>
</dbReference>
<dbReference type="Proteomes" id="UP000294697">
    <property type="component" value="Unassembled WGS sequence"/>
</dbReference>
<proteinExistence type="predicted"/>
<keyword evidence="1" id="KW-0812">Transmembrane</keyword>
<comment type="caution">
    <text evidence="3">The sequence shown here is derived from an EMBL/GenBank/DDBJ whole genome shotgun (WGS) entry which is preliminary data.</text>
</comment>
<name>A0A4R7Z646_9FIRM</name>
<accession>A0A4R7Z646</accession>
<feature type="transmembrane region" description="Helical" evidence="1">
    <location>
        <begin position="53"/>
        <end position="72"/>
    </location>
</feature>
<evidence type="ECO:0000313" key="3">
    <source>
        <dbReference type="EMBL" id="TDW06178.1"/>
    </source>
</evidence>
<dbReference type="CDD" id="cd01949">
    <property type="entry name" value="GGDEF"/>
    <property type="match status" value="1"/>
</dbReference>
<dbReference type="Pfam" id="PF00990">
    <property type="entry name" value="GGDEF"/>
    <property type="match status" value="1"/>
</dbReference>
<dbReference type="SMART" id="SM00267">
    <property type="entry name" value="GGDEF"/>
    <property type="match status" value="1"/>
</dbReference>
<dbReference type="AlphaFoldDB" id="A0A4R7Z646"/>
<dbReference type="NCBIfam" id="TIGR00254">
    <property type="entry name" value="GGDEF"/>
    <property type="match status" value="1"/>
</dbReference>
<evidence type="ECO:0000256" key="1">
    <source>
        <dbReference type="SAM" id="Phobius"/>
    </source>
</evidence>
<dbReference type="PANTHER" id="PTHR45138:SF9">
    <property type="entry name" value="DIGUANYLATE CYCLASE DGCM-RELATED"/>
    <property type="match status" value="1"/>
</dbReference>
<feature type="transmembrane region" description="Helical" evidence="1">
    <location>
        <begin position="84"/>
        <end position="108"/>
    </location>
</feature>
<feature type="domain" description="GGDEF" evidence="2">
    <location>
        <begin position="159"/>
        <end position="287"/>
    </location>
</feature>
<gene>
    <name evidence="3" type="ORF">C8C77_10621</name>
</gene>